<reference evidence="2 3" key="1">
    <citation type="submission" date="2019-03" db="EMBL/GenBank/DDBJ databases">
        <title>Genomic Encyclopedia of Type Strains, Phase IV (KMG-IV): sequencing the most valuable type-strain genomes for metagenomic binning, comparative biology and taxonomic classification.</title>
        <authorList>
            <person name="Goeker M."/>
        </authorList>
    </citation>
    <scope>NUCLEOTIDE SEQUENCE [LARGE SCALE GENOMIC DNA]</scope>
    <source>
        <strain evidence="2 3">DSM 18401</strain>
    </source>
</reference>
<evidence type="ECO:0000313" key="2">
    <source>
        <dbReference type="EMBL" id="TCN46647.1"/>
    </source>
</evidence>
<accession>A0A4R2CY30</accession>
<keyword evidence="3" id="KW-1185">Reference proteome</keyword>
<organism evidence="2 3">
    <name type="scientific">Shinella granuli</name>
    <dbReference type="NCBI Taxonomy" id="323621"/>
    <lineage>
        <taxon>Bacteria</taxon>
        <taxon>Pseudomonadati</taxon>
        <taxon>Pseudomonadota</taxon>
        <taxon>Alphaproteobacteria</taxon>
        <taxon>Hyphomicrobiales</taxon>
        <taxon>Rhizobiaceae</taxon>
        <taxon>Shinella</taxon>
    </lineage>
</organism>
<proteinExistence type="predicted"/>
<feature type="chain" id="PRO_5020705803" evidence="1">
    <location>
        <begin position="27"/>
        <end position="84"/>
    </location>
</feature>
<dbReference type="EMBL" id="SLVX01000004">
    <property type="protein sequence ID" value="TCN46647.1"/>
    <property type="molecule type" value="Genomic_DNA"/>
</dbReference>
<dbReference type="AlphaFoldDB" id="A0A4R2CY30"/>
<feature type="signal peptide" evidence="1">
    <location>
        <begin position="1"/>
        <end position="26"/>
    </location>
</feature>
<sequence>MTKTLSTTFVTALLAASVYGSTAALAGGDGDYYRGIDRDQAQSETVDRITTQSIGSDDKASTPVVVAVGPARGDYYSGLDRDNR</sequence>
<protein>
    <submittedName>
        <fullName evidence="2">Uncharacterized protein</fullName>
    </submittedName>
</protein>
<dbReference type="RefSeq" id="WP_133033962.1">
    <property type="nucleotide sequence ID" value="NZ_BAABEI010000012.1"/>
</dbReference>
<keyword evidence="1" id="KW-0732">Signal</keyword>
<evidence type="ECO:0000313" key="3">
    <source>
        <dbReference type="Proteomes" id="UP000295351"/>
    </source>
</evidence>
<dbReference type="Proteomes" id="UP000295351">
    <property type="component" value="Unassembled WGS sequence"/>
</dbReference>
<evidence type="ECO:0000256" key="1">
    <source>
        <dbReference type="SAM" id="SignalP"/>
    </source>
</evidence>
<comment type="caution">
    <text evidence="2">The sequence shown here is derived from an EMBL/GenBank/DDBJ whole genome shotgun (WGS) entry which is preliminary data.</text>
</comment>
<name>A0A4R2CY30_SHIGR</name>
<gene>
    <name evidence="2" type="ORF">EV665_104325</name>
</gene>